<dbReference type="AlphaFoldDB" id="A0A068NP53"/>
<dbReference type="eggNOG" id="COG4322">
    <property type="taxonomic scope" value="Bacteria"/>
</dbReference>
<protein>
    <recommendedName>
        <fullName evidence="1">DUF2272 domain-containing protein</fullName>
    </recommendedName>
</protein>
<dbReference type="HOGENOM" id="CLU_1419588_0_0_0"/>
<evidence type="ECO:0000259" key="1">
    <source>
        <dbReference type="Pfam" id="PF10030"/>
    </source>
</evidence>
<evidence type="ECO:0000313" key="3">
    <source>
        <dbReference type="Proteomes" id="UP000027982"/>
    </source>
</evidence>
<gene>
    <name evidence="2" type="ORF">OP10G_1157</name>
</gene>
<sequence>MPELPPPSEFAKKLAAVAKGQHDQFHLIHEHDEPLRSQIKKYWQSIPEPFPGVDTPWSAVFVSFCVRNAGATAQEFKFAAAHSIFVHEAINHPGAFRGVKVDQDSVRVGDILQNNRSGNNFDFAHAKAHSDYLSHSAIVVARGEDDQGKFALTIGGNESDSIRRVRIQLNDDGSVKQRQTASFICLLKNIK</sequence>
<keyword evidence="3" id="KW-1185">Reference proteome</keyword>
<reference evidence="2 3" key="1">
    <citation type="journal article" date="2014" name="PLoS ONE">
        <title>The first complete genome sequence of the class fimbriimonadia in the phylum armatimonadetes.</title>
        <authorList>
            <person name="Hu Z.Y."/>
            <person name="Wang Y.Z."/>
            <person name="Im W.T."/>
            <person name="Wang S.Y."/>
            <person name="Zhao G.P."/>
            <person name="Zheng H.J."/>
            <person name="Quan Z.X."/>
        </authorList>
    </citation>
    <scope>NUCLEOTIDE SEQUENCE [LARGE SCALE GENOMIC DNA]</scope>
    <source>
        <strain evidence="2">Gsoil 348</strain>
    </source>
</reference>
<feature type="domain" description="DUF2272" evidence="1">
    <location>
        <begin position="54"/>
        <end position="180"/>
    </location>
</feature>
<dbReference type="InterPro" id="IPR019262">
    <property type="entry name" value="DUF2272"/>
</dbReference>
<organism evidence="2 3">
    <name type="scientific">Fimbriimonas ginsengisoli Gsoil 348</name>
    <dbReference type="NCBI Taxonomy" id="661478"/>
    <lineage>
        <taxon>Bacteria</taxon>
        <taxon>Bacillati</taxon>
        <taxon>Armatimonadota</taxon>
        <taxon>Fimbriimonadia</taxon>
        <taxon>Fimbriimonadales</taxon>
        <taxon>Fimbriimonadaceae</taxon>
        <taxon>Fimbriimonas</taxon>
    </lineage>
</organism>
<dbReference type="KEGG" id="fgi:OP10G_1157"/>
<evidence type="ECO:0000313" key="2">
    <source>
        <dbReference type="EMBL" id="AIE84525.1"/>
    </source>
</evidence>
<accession>A0A068NP53</accession>
<proteinExistence type="predicted"/>
<dbReference type="Pfam" id="PF10030">
    <property type="entry name" value="DUF2272"/>
    <property type="match status" value="1"/>
</dbReference>
<dbReference type="OrthoDB" id="1273424at2"/>
<name>A0A068NP53_FIMGI</name>
<dbReference type="RefSeq" id="WP_025226846.1">
    <property type="nucleotide sequence ID" value="NZ_CP007139.1"/>
</dbReference>
<dbReference type="Proteomes" id="UP000027982">
    <property type="component" value="Chromosome"/>
</dbReference>
<dbReference type="STRING" id="661478.OP10G_1157"/>
<dbReference type="EMBL" id="CP007139">
    <property type="protein sequence ID" value="AIE84525.1"/>
    <property type="molecule type" value="Genomic_DNA"/>
</dbReference>